<dbReference type="GO" id="GO:0005739">
    <property type="term" value="C:mitochondrion"/>
    <property type="evidence" value="ECO:0007669"/>
    <property type="project" value="GOC"/>
</dbReference>
<comment type="similarity">
    <text evidence="1">Belongs to the ATP synthase subunit s family.</text>
</comment>
<dbReference type="GO" id="GO:0032981">
    <property type="term" value="P:mitochondrial respiratory chain complex I assembly"/>
    <property type="evidence" value="ECO:0007669"/>
    <property type="project" value="Ensembl"/>
</dbReference>
<feature type="region of interest" description="Disordered" evidence="6">
    <location>
        <begin position="237"/>
        <end position="289"/>
    </location>
</feature>
<dbReference type="AlphaFoldDB" id="M3Z1S3"/>
<evidence type="ECO:0000256" key="3">
    <source>
        <dbReference type="ARBA" id="ARBA00062608"/>
    </source>
</evidence>
<dbReference type="InParanoid" id="M3Z1S3"/>
<dbReference type="Gene3D" id="3.80.10.10">
    <property type="entry name" value="Ribonuclease Inhibitor"/>
    <property type="match status" value="1"/>
</dbReference>
<feature type="compositionally biased region" description="Low complexity" evidence="6">
    <location>
        <begin position="237"/>
        <end position="250"/>
    </location>
</feature>
<feature type="compositionally biased region" description="Polar residues" evidence="6">
    <location>
        <begin position="280"/>
        <end position="289"/>
    </location>
</feature>
<dbReference type="HOGENOM" id="CLU_072474_0_0_1"/>
<comment type="subunit">
    <text evidence="3">Interacts with incompletely assembled mitochondrial NADH:ubiquinone oxidoreductase complex (complex I).</text>
</comment>
<organism evidence="7">
    <name type="scientific">Mustela putorius furo</name>
    <name type="common">European domestic ferret</name>
    <name type="synonym">Mustela furo</name>
    <dbReference type="NCBI Taxonomy" id="9669"/>
    <lineage>
        <taxon>Eukaryota</taxon>
        <taxon>Metazoa</taxon>
        <taxon>Chordata</taxon>
        <taxon>Craniata</taxon>
        <taxon>Vertebrata</taxon>
        <taxon>Euteleostomi</taxon>
        <taxon>Mammalia</taxon>
        <taxon>Eutheria</taxon>
        <taxon>Laurasiatheria</taxon>
        <taxon>Carnivora</taxon>
        <taxon>Caniformia</taxon>
        <taxon>Musteloidea</taxon>
        <taxon>Mustelidae</taxon>
        <taxon>Mustelinae</taxon>
        <taxon>Mustela</taxon>
    </lineage>
</organism>
<name>M3Z1S3_MUSPF</name>
<sequence length="289" mass="31663">MAAPRAPLHLMAPVWNQGTRGIHGLSKAVAPEDSQRKGRSLLQFLADHFYDVQALREYLLRKQVLKVHQKNRPFTHIKERFGPHAAGAYFILKQGGAVKFQGKEWIRPNTRGRFSLDFLKFPEVPVEAVDASGSAINYHGLDNLLALKELQSLWLRHCPHVDDWCLSRLHSLANSLQELSLAGCPRISERGLACLHHLQNLRRLDISDLPAVSNPGLTQILVEEMLPNSLSTGFSLGSSSLPGPGEMSSPRGATLYASSGPVTSPHPVPAMSGNPALDLSQASSQRSLV</sequence>
<accession>M3Z1S3</accession>
<dbReference type="GeneTree" id="ENSGT00940000160500"/>
<evidence type="ECO:0000256" key="4">
    <source>
        <dbReference type="ARBA" id="ARBA00072316"/>
    </source>
</evidence>
<reference evidence="7" key="1">
    <citation type="submission" date="2024-06" db="UniProtKB">
        <authorList>
            <consortium name="Ensembl"/>
        </authorList>
    </citation>
    <scope>IDENTIFICATION</scope>
</reference>
<evidence type="ECO:0000256" key="5">
    <source>
        <dbReference type="ARBA" id="ARBA00076566"/>
    </source>
</evidence>
<dbReference type="Ensembl" id="ENSMPUT00000017794.1">
    <property type="protein sequence ID" value="ENSMPUP00000017535.1"/>
    <property type="gene ID" value="ENSMPUG00000017647.1"/>
</dbReference>
<proteinExistence type="inferred from homology"/>
<dbReference type="FunFam" id="3.80.10.10:FF:000168">
    <property type="entry name" value="Distal membrane arm assembly complex 2"/>
    <property type="match status" value="1"/>
</dbReference>
<dbReference type="EMBL" id="AEYP01088652">
    <property type="status" value="NOT_ANNOTATED_CDS"/>
    <property type="molecule type" value="Genomic_DNA"/>
</dbReference>
<evidence type="ECO:0000256" key="1">
    <source>
        <dbReference type="ARBA" id="ARBA00006901"/>
    </source>
</evidence>
<evidence type="ECO:0000313" key="7">
    <source>
        <dbReference type="Ensembl" id="ENSMPUP00000017535.1"/>
    </source>
</evidence>
<evidence type="ECO:0000256" key="2">
    <source>
        <dbReference type="ARBA" id="ARBA00057777"/>
    </source>
</evidence>
<evidence type="ECO:0000256" key="6">
    <source>
        <dbReference type="SAM" id="MobiDB-lite"/>
    </source>
</evidence>
<dbReference type="eggNOG" id="KOG3864">
    <property type="taxonomic scope" value="Eukaryota"/>
</dbReference>
<dbReference type="STRING" id="9669.ENSMPUP00000017535"/>
<dbReference type="SUPFAM" id="SSF52047">
    <property type="entry name" value="RNI-like"/>
    <property type="match status" value="1"/>
</dbReference>
<gene>
    <name evidence="7" type="primary">DMAC2</name>
</gene>
<dbReference type="OMA" id="GFRFAGQ"/>
<protein>
    <recommendedName>
        <fullName evidence="4">Distal membrane-arm assembly complex protein 2</fullName>
    </recommendedName>
    <alternativeName>
        <fullName evidence="5">ATP synthase subunit s-like protein</fullName>
    </alternativeName>
</protein>
<comment type="function">
    <text evidence="2">Required for the assembly of the mitochondrial NADH:ubiquinone oxidoreductase complex (complex I). Involved in the assembly of the distal region of complex I.</text>
</comment>
<dbReference type="InterPro" id="IPR032675">
    <property type="entry name" value="LRR_dom_sf"/>
</dbReference>